<evidence type="ECO:0000313" key="2">
    <source>
        <dbReference type="EMBL" id="KAA1151389.1"/>
    </source>
</evidence>
<gene>
    <name evidence="2" type="ORF">EU509_15990</name>
</gene>
<feature type="signal peptide" evidence="1">
    <location>
        <begin position="1"/>
        <end position="21"/>
    </location>
</feature>
<accession>A0ABQ6REB2</accession>
<dbReference type="EMBL" id="SEUJ01000076">
    <property type="protein sequence ID" value="KAA1151389.1"/>
    <property type="molecule type" value="Genomic_DNA"/>
</dbReference>
<sequence length="111" mass="11919">MNIISKLLFTTSIVISSSALASWDGALAGKINTIDVAPGQSYGFRVSFIGAPKLCGSSHAWAYLNESDSNYNTFVSVLLAAKMGDREVVIYSNKETSSGQDYCHIGYIALK</sequence>
<organism evidence="2 3">
    <name type="scientific">Pseudoalteromonas fuliginea</name>
    <dbReference type="NCBI Taxonomy" id="1872678"/>
    <lineage>
        <taxon>Bacteria</taxon>
        <taxon>Pseudomonadati</taxon>
        <taxon>Pseudomonadota</taxon>
        <taxon>Gammaproteobacteria</taxon>
        <taxon>Alteromonadales</taxon>
        <taxon>Pseudoalteromonadaceae</taxon>
        <taxon>Pseudoalteromonas</taxon>
    </lineage>
</organism>
<protein>
    <submittedName>
        <fullName evidence="2">Uncharacterized protein</fullName>
    </submittedName>
</protein>
<reference evidence="2 3" key="1">
    <citation type="submission" date="2019-01" db="EMBL/GenBank/DDBJ databases">
        <title>Genome sequences of marine Pseudoalteromonas species.</title>
        <authorList>
            <person name="Boraston A.B."/>
            <person name="Hehemann J.-H."/>
            <person name="Vickers C.J."/>
            <person name="Salama-Alber O."/>
            <person name="Abe K."/>
            <person name="Hettle A.J."/>
        </authorList>
    </citation>
    <scope>NUCLEOTIDE SEQUENCE [LARGE SCALE GENOMIC DNA]</scope>
    <source>
        <strain evidence="2 3">PS47</strain>
    </source>
</reference>
<evidence type="ECO:0000313" key="3">
    <source>
        <dbReference type="Proteomes" id="UP000322915"/>
    </source>
</evidence>
<keyword evidence="3" id="KW-1185">Reference proteome</keyword>
<feature type="chain" id="PRO_5045595070" evidence="1">
    <location>
        <begin position="22"/>
        <end position="111"/>
    </location>
</feature>
<comment type="caution">
    <text evidence="2">The sequence shown here is derived from an EMBL/GenBank/DDBJ whole genome shotgun (WGS) entry which is preliminary data.</text>
</comment>
<proteinExistence type="predicted"/>
<dbReference type="RefSeq" id="WP_149606535.1">
    <property type="nucleotide sequence ID" value="NZ_JBBMQW010000042.1"/>
</dbReference>
<keyword evidence="1" id="KW-0732">Signal</keyword>
<evidence type="ECO:0000256" key="1">
    <source>
        <dbReference type="SAM" id="SignalP"/>
    </source>
</evidence>
<dbReference type="Proteomes" id="UP000322915">
    <property type="component" value="Unassembled WGS sequence"/>
</dbReference>
<name>A0ABQ6REB2_9GAMM</name>